<evidence type="ECO:0000256" key="7">
    <source>
        <dbReference type="ARBA" id="ARBA00023065"/>
    </source>
</evidence>
<dbReference type="GO" id="GO:0008324">
    <property type="term" value="F:monoatomic cation transmembrane transporter activity"/>
    <property type="evidence" value="ECO:0007669"/>
    <property type="project" value="InterPro"/>
</dbReference>
<accession>A0A899G3Q9</accession>
<evidence type="ECO:0000256" key="3">
    <source>
        <dbReference type="ARBA" id="ARBA00022448"/>
    </source>
</evidence>
<organism evidence="13 14">
    <name type="scientific">Pneumocystis wakefieldiae</name>
    <dbReference type="NCBI Taxonomy" id="38082"/>
    <lineage>
        <taxon>Eukaryota</taxon>
        <taxon>Fungi</taxon>
        <taxon>Dikarya</taxon>
        <taxon>Ascomycota</taxon>
        <taxon>Taphrinomycotina</taxon>
        <taxon>Pneumocystomycetes</taxon>
        <taxon>Pneumocystaceae</taxon>
        <taxon>Pneumocystis</taxon>
    </lineage>
</organism>
<proteinExistence type="inferred from homology"/>
<evidence type="ECO:0000259" key="12">
    <source>
        <dbReference type="PROSITE" id="PS50156"/>
    </source>
</evidence>
<evidence type="ECO:0000256" key="6">
    <source>
        <dbReference type="ARBA" id="ARBA00022989"/>
    </source>
</evidence>
<evidence type="ECO:0008006" key="15">
    <source>
        <dbReference type="Google" id="ProtNLM"/>
    </source>
</evidence>
<keyword evidence="5" id="KW-0460">Magnesium</keyword>
<dbReference type="PROSITE" id="PS50102">
    <property type="entry name" value="RRM"/>
    <property type="match status" value="1"/>
</dbReference>
<dbReference type="InterPro" id="IPR035979">
    <property type="entry name" value="RBD_domain_sf"/>
</dbReference>
<name>A0A899G3Q9_9ASCO</name>
<feature type="transmembrane region" description="Helical" evidence="10">
    <location>
        <begin position="260"/>
        <end position="284"/>
    </location>
</feature>
<comment type="similarity">
    <text evidence="2">Belongs to the SLC41A transporter family.</text>
</comment>
<evidence type="ECO:0000256" key="4">
    <source>
        <dbReference type="ARBA" id="ARBA00022692"/>
    </source>
</evidence>
<dbReference type="Pfam" id="PF00076">
    <property type="entry name" value="RRM_1"/>
    <property type="match status" value="2"/>
</dbReference>
<feature type="transmembrane region" description="Helical" evidence="10">
    <location>
        <begin position="233"/>
        <end position="254"/>
    </location>
</feature>
<feature type="transmembrane region" description="Helical" evidence="10">
    <location>
        <begin position="21"/>
        <end position="43"/>
    </location>
</feature>
<evidence type="ECO:0000256" key="9">
    <source>
        <dbReference type="PROSITE-ProRule" id="PRU00176"/>
    </source>
</evidence>
<dbReference type="GO" id="GO:0003723">
    <property type="term" value="F:RNA binding"/>
    <property type="evidence" value="ECO:0007669"/>
    <property type="project" value="UniProtKB-UniRule"/>
</dbReference>
<keyword evidence="6 10" id="KW-1133">Transmembrane helix</keyword>
<dbReference type="Gene3D" id="1.10.357.20">
    <property type="entry name" value="SLC41 divalent cation transporters, integral membrane domain"/>
    <property type="match status" value="2"/>
</dbReference>
<evidence type="ECO:0000256" key="8">
    <source>
        <dbReference type="ARBA" id="ARBA00023136"/>
    </source>
</evidence>
<dbReference type="InterPro" id="IPR000731">
    <property type="entry name" value="SSD"/>
</dbReference>
<evidence type="ECO:0000259" key="11">
    <source>
        <dbReference type="PROSITE" id="PS50102"/>
    </source>
</evidence>
<dbReference type="InterPro" id="IPR036739">
    <property type="entry name" value="SLC41_membr_dom_sf"/>
</dbReference>
<feature type="transmembrane region" description="Helical" evidence="10">
    <location>
        <begin position="117"/>
        <end position="135"/>
    </location>
</feature>
<keyword evidence="4 10" id="KW-0812">Transmembrane</keyword>
<evidence type="ECO:0000256" key="2">
    <source>
        <dbReference type="ARBA" id="ARBA00009749"/>
    </source>
</evidence>
<dbReference type="OrthoDB" id="417481at2759"/>
<dbReference type="CDD" id="cd12525">
    <property type="entry name" value="RRM1_MEI2_fungi"/>
    <property type="match status" value="1"/>
</dbReference>
<dbReference type="Proteomes" id="UP000663699">
    <property type="component" value="Chromosome 14"/>
</dbReference>
<keyword evidence="3" id="KW-0813">Transport</keyword>
<keyword evidence="7" id="KW-0406">Ion transport</keyword>
<keyword evidence="8 10" id="KW-0472">Membrane</keyword>
<dbReference type="EMBL" id="CP054545">
    <property type="protein sequence ID" value="QSL66762.1"/>
    <property type="molecule type" value="Genomic_DNA"/>
</dbReference>
<dbReference type="AlphaFoldDB" id="A0A899G3Q9"/>
<reference evidence="13" key="1">
    <citation type="submission" date="2020-06" db="EMBL/GenBank/DDBJ databases">
        <title>Genomes of multiple members of Pneumocystis genus reveal paths to human pathogen Pneumocystis jirovecii.</title>
        <authorList>
            <person name="Cisse O.H."/>
            <person name="Ma L."/>
            <person name="Dekker J."/>
            <person name="Khil P."/>
            <person name="Jo J."/>
            <person name="Brenchley J."/>
            <person name="Blair R."/>
            <person name="Pahar B."/>
            <person name="Chabe M."/>
            <person name="Van Rompay K.A."/>
            <person name="Keesler R."/>
            <person name="Sukura A."/>
            <person name="Hirsch V."/>
            <person name="Kutty G."/>
            <person name="Liu Y."/>
            <person name="Peng L."/>
            <person name="Chen J."/>
            <person name="Song J."/>
            <person name="Weissenbacher-Lang C."/>
            <person name="Xu J."/>
            <person name="Upham N.S."/>
            <person name="Stajich J.E."/>
            <person name="Cuomo C.A."/>
            <person name="Cushion M.T."/>
            <person name="Kovacs J.A."/>
        </authorList>
    </citation>
    <scope>NUCLEOTIDE SEQUENCE</scope>
    <source>
        <strain evidence="13">2A</strain>
    </source>
</reference>
<dbReference type="Gene3D" id="3.30.70.330">
    <property type="match status" value="2"/>
</dbReference>
<evidence type="ECO:0000313" key="13">
    <source>
        <dbReference type="EMBL" id="QSL66762.1"/>
    </source>
</evidence>
<comment type="subcellular location">
    <subcellularLocation>
        <location evidence="1">Membrane</location>
        <topology evidence="1">Multi-pass membrane protein</topology>
    </subcellularLocation>
</comment>
<evidence type="ECO:0000256" key="10">
    <source>
        <dbReference type="SAM" id="Phobius"/>
    </source>
</evidence>
<gene>
    <name evidence="13" type="ORF">MERGE_001148</name>
</gene>
<dbReference type="SUPFAM" id="SSF161093">
    <property type="entry name" value="MgtE membrane domain-like"/>
    <property type="match status" value="2"/>
</dbReference>
<dbReference type="InterPro" id="IPR045349">
    <property type="entry name" value="SLC41A1-3"/>
</dbReference>
<feature type="domain" description="RRM" evidence="11">
    <location>
        <begin position="519"/>
        <end position="594"/>
    </location>
</feature>
<feature type="domain" description="SSD" evidence="12">
    <location>
        <begin position="105"/>
        <end position="148"/>
    </location>
</feature>
<sequence length="1070" mass="121133">MGKLDTFEAQQTIIKRNLIILQMQSICAGLLSGVISFIFGYILPSLKQKPKSDLFVYHKSNQSEKQASSLDQNSIMTGCISSTILGTLISILVILALKFQVDPDNILTPIASSFGDLISVSTFCLVSVVLVSFFGLYSLVFFLSLILLFFIFIIINIINMYPITPTTWIPLLISLLITCGSGILFEKYIYFYSGIAFMIPISQGLSGNIGCIYASRVSTALQMKNQQYKEIKWITIATLFFINFIFQIGFLIFIHQAKILSINLTFIFVYQTITGIVVMISLFLGELLTHLCWKYDLDPDIHSFPLLSSDNGLKLRIREMYASEDAAGEGSLGREELVEEYPAEPYEESSASFDETKFSVPELDSSPFRSSVTQYSDGFSHKDQDLEELSAIPSTLFDSPVSKSGGEAAREGGLETRTLKRTHSERLSSASFGGKSPRLWQDASAFGPFYSTTNRSTHWQTIVGQEWAFQIETDKSAKLFDYSFAEPSGPYAKHKAGQENVANMGGRPHPEKWTSIPSRYLQVTNLPKTIETWMLKEIFEKFGDIQGILSKNLRSDGSVIVGFYDVRDCIRIQKQLRHYRFFNDRYLEAQFCSKTTLIAMSKGGIALPFLSENEGEIIISLQGSGDLSKNVLFNLLSTYGDIRVIKSPSTTMKKTIICEYFDIRDAMLAVDELNGKIVQDNKLHATFYESGFISWKVVSNELQHMQDKNVMLDQFKSLNISGGLNDISNEYLPNNDESTNIFISRPKLSPPLEFFSNKKGSNGPIMDRSNSVPCYFLQNEKSSYTASISNGSSNIDYYKHNVRKPTNLQINDNTTYVHLNDRHTKINNYLHSSTIKEALGAKIKSLNPTFIADSPSNQRQTYSVNMKRSITHDGVWVEHSPLINEHLPLNLKYPSFDVLKVTVNYDRITRGLDMRTTIMIKNIPNKFTQQMLQEYIDATNSKTYDFLYLRIDFRNRCNVGYAFVNFIDPISIVTFGQARVGTKWNRFHSDKICDISYANIQGKECLIEKFRNSCVMDEDPSYRPKIFISHGPATGEEQEFPAPNNPRRKLRSIVSAQQIGIILLRITFLR</sequence>
<dbReference type="CDD" id="cd12532">
    <property type="entry name" value="RRM3_MEI2_fungi"/>
    <property type="match status" value="1"/>
</dbReference>
<dbReference type="Pfam" id="PF04059">
    <property type="entry name" value="RRM_2"/>
    <property type="match status" value="1"/>
</dbReference>
<feature type="transmembrane region" description="Helical" evidence="10">
    <location>
        <begin position="168"/>
        <end position="185"/>
    </location>
</feature>
<dbReference type="PANTHER" id="PTHR16228:SF7">
    <property type="entry name" value="SLC41A_MGTE INTEGRAL MEMBRANE DOMAIN-CONTAINING PROTEIN"/>
    <property type="match status" value="1"/>
</dbReference>
<dbReference type="SUPFAM" id="SSF54928">
    <property type="entry name" value="RNA-binding domain, RBD"/>
    <property type="match status" value="2"/>
</dbReference>
<evidence type="ECO:0000256" key="5">
    <source>
        <dbReference type="ARBA" id="ARBA00022842"/>
    </source>
</evidence>
<feature type="transmembrane region" description="Helical" evidence="10">
    <location>
        <begin position="191"/>
        <end position="213"/>
    </location>
</feature>
<dbReference type="PANTHER" id="PTHR16228">
    <property type="entry name" value="DIVALENT CATION TRANSPORTER SOLUTE CARRIER FAMILY 41"/>
    <property type="match status" value="1"/>
</dbReference>
<dbReference type="InterPro" id="IPR007201">
    <property type="entry name" value="Mei2-like_Rrm_C"/>
</dbReference>
<feature type="transmembrane region" description="Helical" evidence="10">
    <location>
        <begin position="75"/>
        <end position="97"/>
    </location>
</feature>
<keyword evidence="14" id="KW-1185">Reference proteome</keyword>
<feature type="transmembrane region" description="Helical" evidence="10">
    <location>
        <begin position="141"/>
        <end position="161"/>
    </location>
</feature>
<dbReference type="InterPro" id="IPR012677">
    <property type="entry name" value="Nucleotide-bd_a/b_plait_sf"/>
</dbReference>
<dbReference type="Pfam" id="PF01769">
    <property type="entry name" value="MgtE"/>
    <property type="match status" value="2"/>
</dbReference>
<dbReference type="InterPro" id="IPR034862">
    <property type="entry name" value="Fungal_Mei2-like_RRM3"/>
</dbReference>
<evidence type="ECO:0000256" key="1">
    <source>
        <dbReference type="ARBA" id="ARBA00004141"/>
    </source>
</evidence>
<dbReference type="PROSITE" id="PS50156">
    <property type="entry name" value="SSD"/>
    <property type="match status" value="1"/>
</dbReference>
<dbReference type="InterPro" id="IPR006667">
    <property type="entry name" value="SLC41_membr_dom"/>
</dbReference>
<dbReference type="InterPro" id="IPR000504">
    <property type="entry name" value="RRM_dom"/>
</dbReference>
<protein>
    <recommendedName>
        <fullName evidence="15">RRM domain-containing protein</fullName>
    </recommendedName>
</protein>
<dbReference type="GO" id="GO:0005886">
    <property type="term" value="C:plasma membrane"/>
    <property type="evidence" value="ECO:0007669"/>
    <property type="project" value="TreeGrafter"/>
</dbReference>
<dbReference type="SMART" id="SM00360">
    <property type="entry name" value="RRM"/>
    <property type="match status" value="2"/>
</dbReference>
<evidence type="ECO:0000313" key="14">
    <source>
        <dbReference type="Proteomes" id="UP000663699"/>
    </source>
</evidence>
<keyword evidence="9" id="KW-0694">RNA-binding</keyword>